<dbReference type="Proteomes" id="UP001062846">
    <property type="component" value="Chromosome 10"/>
</dbReference>
<keyword evidence="2" id="KW-1185">Reference proteome</keyword>
<evidence type="ECO:0000313" key="1">
    <source>
        <dbReference type="EMBL" id="KAI8533944.1"/>
    </source>
</evidence>
<dbReference type="EMBL" id="CM046397">
    <property type="protein sequence ID" value="KAI8533944.1"/>
    <property type="molecule type" value="Genomic_DNA"/>
</dbReference>
<sequence>MQSSVLLPLPMLLTSKMHPTLVKTKKRVCAMGENPLEPLPIFPSSSLHYPSGYLGAVPTPIPSLSTAVKELRAVIDETATENVDDIAVVSPLQLAERFEKTFGANLWLKREDLQPTVSFISLAGAILSRPRGVCDDESRPREKLLRGVLTCSTGNHGLGVALAAKKLGCRHNVVVGLPLETRKNKIDNIKTLGADVWRFNKMDYEYGDRLLRMSAENEDSTYVPAFDHEHVIAGQGTVGFEILEQMASLPHAIFVPVGGGGLIAGIANHVKSKFPEVKIIGVEPYDSNKLALSLHYGQRVQLDKVGSYTDAIAIKTVGKLPFLLCQELIDGVILVRNEDILSAINAMFDTHRSFLEPAGALALAGATQFAKYYDCKGKGDLVAITSGGNFEDFDSRRLRAVFEKSLSLP</sequence>
<organism evidence="1 2">
    <name type="scientific">Rhododendron molle</name>
    <name type="common">Chinese azalea</name>
    <name type="synonym">Azalea mollis</name>
    <dbReference type="NCBI Taxonomy" id="49168"/>
    <lineage>
        <taxon>Eukaryota</taxon>
        <taxon>Viridiplantae</taxon>
        <taxon>Streptophyta</taxon>
        <taxon>Embryophyta</taxon>
        <taxon>Tracheophyta</taxon>
        <taxon>Spermatophyta</taxon>
        <taxon>Magnoliopsida</taxon>
        <taxon>eudicotyledons</taxon>
        <taxon>Gunneridae</taxon>
        <taxon>Pentapetalae</taxon>
        <taxon>asterids</taxon>
        <taxon>Ericales</taxon>
        <taxon>Ericaceae</taxon>
        <taxon>Ericoideae</taxon>
        <taxon>Rhodoreae</taxon>
        <taxon>Rhododendron</taxon>
    </lineage>
</organism>
<name>A0ACC0M024_RHOML</name>
<reference evidence="1" key="1">
    <citation type="submission" date="2022-02" db="EMBL/GenBank/DDBJ databases">
        <title>Plant Genome Project.</title>
        <authorList>
            <person name="Zhang R.-G."/>
        </authorList>
    </citation>
    <scope>NUCLEOTIDE SEQUENCE</scope>
    <source>
        <strain evidence="1">AT1</strain>
    </source>
</reference>
<comment type="caution">
    <text evidence="1">The sequence shown here is derived from an EMBL/GenBank/DDBJ whole genome shotgun (WGS) entry which is preliminary data.</text>
</comment>
<accession>A0ACC0M024</accession>
<proteinExistence type="predicted"/>
<evidence type="ECO:0000313" key="2">
    <source>
        <dbReference type="Proteomes" id="UP001062846"/>
    </source>
</evidence>
<protein>
    <submittedName>
        <fullName evidence="1">Uncharacterized protein</fullName>
    </submittedName>
</protein>
<gene>
    <name evidence="1" type="ORF">RHMOL_Rhmol10G0050200</name>
</gene>